<accession>A0A7S0AFX2</accession>
<reference evidence="1" key="1">
    <citation type="submission" date="2021-01" db="EMBL/GenBank/DDBJ databases">
        <authorList>
            <person name="Corre E."/>
            <person name="Pelletier E."/>
            <person name="Niang G."/>
            <person name="Scheremetjew M."/>
            <person name="Finn R."/>
            <person name="Kale V."/>
            <person name="Holt S."/>
            <person name="Cochrane G."/>
            <person name="Meng A."/>
            <person name="Brown T."/>
            <person name="Cohen L."/>
        </authorList>
    </citation>
    <scope>NUCLEOTIDE SEQUENCE</scope>
    <source>
        <strain evidence="1">CCMP3303</strain>
    </source>
</reference>
<dbReference type="EMBL" id="HBEJ01002799">
    <property type="protein sequence ID" value="CAD8361841.1"/>
    <property type="molecule type" value="Transcribed_RNA"/>
</dbReference>
<dbReference type="InterPro" id="IPR036770">
    <property type="entry name" value="Ankyrin_rpt-contain_sf"/>
</dbReference>
<dbReference type="SUPFAM" id="SSF48403">
    <property type="entry name" value="Ankyrin repeat"/>
    <property type="match status" value="1"/>
</dbReference>
<protein>
    <submittedName>
        <fullName evidence="1">Uncharacterized protein</fullName>
    </submittedName>
</protein>
<dbReference type="AlphaFoldDB" id="A0A7S0AFX2"/>
<sequence length="117" mass="13164">MMNNANGKNGYDDVGGNRGFQLPRLPLELYRRIVGYIPNTALMKDSQGKTPLFLACQVSKNIPRRDKIVTDALMEIVDMLVKAAPKAKDIADKTGRTPLMVVRKQKKFQKLEDLFLA</sequence>
<evidence type="ECO:0000313" key="1">
    <source>
        <dbReference type="EMBL" id="CAD8361841.1"/>
    </source>
</evidence>
<proteinExistence type="predicted"/>
<gene>
    <name evidence="1" type="ORF">MPOL1434_LOCUS1628</name>
</gene>
<organism evidence="1">
    <name type="scientific">Minutocellus polymorphus</name>
    <dbReference type="NCBI Taxonomy" id="265543"/>
    <lineage>
        <taxon>Eukaryota</taxon>
        <taxon>Sar</taxon>
        <taxon>Stramenopiles</taxon>
        <taxon>Ochrophyta</taxon>
        <taxon>Bacillariophyta</taxon>
        <taxon>Mediophyceae</taxon>
        <taxon>Cymatosirophycidae</taxon>
        <taxon>Cymatosirales</taxon>
        <taxon>Cymatosiraceae</taxon>
        <taxon>Minutocellus</taxon>
    </lineage>
</organism>
<dbReference type="Gene3D" id="1.25.40.20">
    <property type="entry name" value="Ankyrin repeat-containing domain"/>
    <property type="match status" value="1"/>
</dbReference>
<name>A0A7S0AFX2_9STRA</name>